<accession>A0A9Q5I519</accession>
<evidence type="ECO:0000313" key="8">
    <source>
        <dbReference type="EMBL" id="OCB91634.1"/>
    </source>
</evidence>
<keyword evidence="5" id="KW-0687">Ribonucleoprotein</keyword>
<keyword evidence="9" id="KW-1185">Reference proteome</keyword>
<evidence type="ECO:0000256" key="5">
    <source>
        <dbReference type="ARBA" id="ARBA00023274"/>
    </source>
</evidence>
<dbReference type="GO" id="GO:0003735">
    <property type="term" value="F:structural constituent of ribosome"/>
    <property type="evidence" value="ECO:0007669"/>
    <property type="project" value="InterPro"/>
</dbReference>
<evidence type="ECO:0000313" key="9">
    <source>
        <dbReference type="Proteomes" id="UP000757232"/>
    </source>
</evidence>
<sequence length="147" mass="16728">MPRLPPATPIINRRALKTRQSNGHGAFIPSIRKLVFEYCDVWPSSANLRTYIFNHAEQLARENPHVEFVVKQRPSKEPVIRGFYLNDRDKVIGLKGYEVTQIQQKVQLLLDSSGAKIVPLKRKTVVSTTEAARGIWSGLHVPEPYKI</sequence>
<dbReference type="GO" id="GO:0005762">
    <property type="term" value="C:mitochondrial large ribosomal subunit"/>
    <property type="evidence" value="ECO:0007669"/>
    <property type="project" value="TreeGrafter"/>
</dbReference>
<evidence type="ECO:0000256" key="2">
    <source>
        <dbReference type="ARBA" id="ARBA00006073"/>
    </source>
</evidence>
<keyword evidence="4" id="KW-0496">Mitochondrion</keyword>
<dbReference type="InterPro" id="IPR039927">
    <property type="entry name" value="Ribosomal_mL43"/>
</dbReference>
<proteinExistence type="inferred from homology"/>
<dbReference type="PANTHER" id="PTHR21396">
    <property type="entry name" value="39S RIBOSOMAL PROTEIN L43"/>
    <property type="match status" value="1"/>
</dbReference>
<evidence type="ECO:0000256" key="3">
    <source>
        <dbReference type="ARBA" id="ARBA00022980"/>
    </source>
</evidence>
<dbReference type="EMBL" id="LNZH02000076">
    <property type="protein sequence ID" value="OCB91634.1"/>
    <property type="molecule type" value="Genomic_DNA"/>
</dbReference>
<dbReference type="AlphaFoldDB" id="A0A9Q5I519"/>
<reference evidence="8" key="1">
    <citation type="submission" date="2016-06" db="EMBL/GenBank/DDBJ databases">
        <title>Draft Genome sequence of the fungus Inonotus baumii.</title>
        <authorList>
            <person name="Zhu H."/>
            <person name="Lin W."/>
        </authorList>
    </citation>
    <scope>NUCLEOTIDE SEQUENCE</scope>
    <source>
        <strain evidence="8">821</strain>
    </source>
</reference>
<evidence type="ECO:0000256" key="6">
    <source>
        <dbReference type="ARBA" id="ARBA00035188"/>
    </source>
</evidence>
<name>A0A9Q5I519_SANBA</name>
<dbReference type="InterPro" id="IPR036249">
    <property type="entry name" value="Thioredoxin-like_sf"/>
</dbReference>
<dbReference type="PANTHER" id="PTHR21396:SF2">
    <property type="entry name" value="LARGE RIBOSOMAL SUBUNIT PROTEIN ML43"/>
    <property type="match status" value="1"/>
</dbReference>
<dbReference type="GO" id="GO:0032543">
    <property type="term" value="P:mitochondrial translation"/>
    <property type="evidence" value="ECO:0007669"/>
    <property type="project" value="InterPro"/>
</dbReference>
<dbReference type="SMART" id="SM00916">
    <property type="entry name" value="L51_S25_CI-B8"/>
    <property type="match status" value="1"/>
</dbReference>
<keyword evidence="3" id="KW-0689">Ribosomal protein</keyword>
<comment type="subcellular location">
    <subcellularLocation>
        <location evidence="1">Mitochondrion</location>
    </subcellularLocation>
</comment>
<dbReference type="InterPro" id="IPR007741">
    <property type="entry name" value="Ribosomal_mL43/mS25/NADH_DH"/>
</dbReference>
<feature type="domain" description="Ribosomal protein/NADH dehydrogenase" evidence="7">
    <location>
        <begin position="40"/>
        <end position="113"/>
    </location>
</feature>
<gene>
    <name evidence="8" type="ORF">A7U60_g1095</name>
</gene>
<protein>
    <recommendedName>
        <fullName evidence="6">Large ribosomal subunit protein mL43</fullName>
    </recommendedName>
</protein>
<comment type="similarity">
    <text evidence="2">Belongs to the mitochondrion-specific ribosomal protein mL43 family.</text>
</comment>
<evidence type="ECO:0000256" key="1">
    <source>
        <dbReference type="ARBA" id="ARBA00004173"/>
    </source>
</evidence>
<organism evidence="8 9">
    <name type="scientific">Sanghuangporus baumii</name>
    <name type="common">Phellinus baumii</name>
    <dbReference type="NCBI Taxonomy" id="108892"/>
    <lineage>
        <taxon>Eukaryota</taxon>
        <taxon>Fungi</taxon>
        <taxon>Dikarya</taxon>
        <taxon>Basidiomycota</taxon>
        <taxon>Agaricomycotina</taxon>
        <taxon>Agaricomycetes</taxon>
        <taxon>Hymenochaetales</taxon>
        <taxon>Hymenochaetaceae</taxon>
        <taxon>Sanghuangporus</taxon>
    </lineage>
</organism>
<dbReference type="Proteomes" id="UP000757232">
    <property type="component" value="Unassembled WGS sequence"/>
</dbReference>
<evidence type="ECO:0000259" key="7">
    <source>
        <dbReference type="SMART" id="SM00916"/>
    </source>
</evidence>
<comment type="caution">
    <text evidence="8">The sequence shown here is derived from an EMBL/GenBank/DDBJ whole genome shotgun (WGS) entry which is preliminary data.</text>
</comment>
<dbReference type="Pfam" id="PF05047">
    <property type="entry name" value="L51_S25_CI-B8"/>
    <property type="match status" value="1"/>
</dbReference>
<dbReference type="SUPFAM" id="SSF52833">
    <property type="entry name" value="Thioredoxin-like"/>
    <property type="match status" value="1"/>
</dbReference>
<dbReference type="Gene3D" id="3.40.30.10">
    <property type="entry name" value="Glutaredoxin"/>
    <property type="match status" value="1"/>
</dbReference>
<evidence type="ECO:0000256" key="4">
    <source>
        <dbReference type="ARBA" id="ARBA00023128"/>
    </source>
</evidence>
<dbReference type="OrthoDB" id="88at2759"/>